<dbReference type="Proteomes" id="UP000008281">
    <property type="component" value="Unassembled WGS sequence"/>
</dbReference>
<feature type="compositionally biased region" description="Basic and acidic residues" evidence="1">
    <location>
        <begin position="625"/>
        <end position="655"/>
    </location>
</feature>
<reference evidence="2" key="1">
    <citation type="submission" date="2007-07" db="EMBL/GenBank/DDBJ databases">
        <title>PCAP assembly of the Caenorhabditis remanei genome.</title>
        <authorList>
            <consortium name="The Caenorhabditis remanei Sequencing Consortium"/>
            <person name="Wilson R.K."/>
        </authorList>
    </citation>
    <scope>NUCLEOTIDE SEQUENCE [LARGE SCALE GENOMIC DNA]</scope>
    <source>
        <strain evidence="2">PB4641</strain>
    </source>
</reference>
<feature type="compositionally biased region" description="Pro residues" evidence="1">
    <location>
        <begin position="953"/>
        <end position="964"/>
    </location>
</feature>
<proteinExistence type="predicted"/>
<feature type="compositionally biased region" description="Polar residues" evidence="1">
    <location>
        <begin position="434"/>
        <end position="446"/>
    </location>
</feature>
<keyword evidence="3" id="KW-1185">Reference proteome</keyword>
<feature type="compositionally biased region" description="Low complexity" evidence="1">
    <location>
        <begin position="377"/>
        <end position="398"/>
    </location>
</feature>
<feature type="compositionally biased region" description="Polar residues" evidence="1">
    <location>
        <begin position="226"/>
        <end position="236"/>
    </location>
</feature>
<feature type="compositionally biased region" description="Low complexity" evidence="1">
    <location>
        <begin position="472"/>
        <end position="495"/>
    </location>
</feature>
<feature type="compositionally biased region" description="Polar residues" evidence="1">
    <location>
        <begin position="966"/>
        <end position="977"/>
    </location>
</feature>
<dbReference type="OMA" id="ENMEGAC"/>
<feature type="compositionally biased region" description="Polar residues" evidence="1">
    <location>
        <begin position="1130"/>
        <end position="1141"/>
    </location>
</feature>
<feature type="compositionally biased region" description="Polar residues" evidence="1">
    <location>
        <begin position="511"/>
        <end position="522"/>
    </location>
</feature>
<feature type="compositionally biased region" description="Basic and acidic residues" evidence="1">
    <location>
        <begin position="1310"/>
        <end position="1320"/>
    </location>
</feature>
<feature type="compositionally biased region" description="Polar residues" evidence="1">
    <location>
        <begin position="1281"/>
        <end position="1293"/>
    </location>
</feature>
<gene>
    <name evidence="2" type="ORF">CRE_13202</name>
</gene>
<feature type="region of interest" description="Disordered" evidence="1">
    <location>
        <begin position="80"/>
        <end position="253"/>
    </location>
</feature>
<evidence type="ECO:0000313" key="3">
    <source>
        <dbReference type="Proteomes" id="UP000008281"/>
    </source>
</evidence>
<feature type="compositionally biased region" description="Polar residues" evidence="1">
    <location>
        <begin position="731"/>
        <end position="742"/>
    </location>
</feature>
<feature type="compositionally biased region" description="Polar residues" evidence="1">
    <location>
        <begin position="1214"/>
        <end position="1227"/>
    </location>
</feature>
<dbReference type="EMBL" id="DS269902">
    <property type="protein sequence ID" value="EFO89479.1"/>
    <property type="molecule type" value="Genomic_DNA"/>
</dbReference>
<dbReference type="InParanoid" id="E3NS80"/>
<feature type="region of interest" description="Disordered" evidence="1">
    <location>
        <begin position="714"/>
        <end position="744"/>
    </location>
</feature>
<feature type="compositionally biased region" description="Polar residues" evidence="1">
    <location>
        <begin position="1189"/>
        <end position="1206"/>
    </location>
</feature>
<feature type="compositionally biased region" description="Polar residues" evidence="1">
    <location>
        <begin position="176"/>
        <end position="185"/>
    </location>
</feature>
<dbReference type="HOGENOM" id="CLU_248583_0_0_1"/>
<organism evidence="3">
    <name type="scientific">Caenorhabditis remanei</name>
    <name type="common">Caenorhabditis vulgaris</name>
    <dbReference type="NCBI Taxonomy" id="31234"/>
    <lineage>
        <taxon>Eukaryota</taxon>
        <taxon>Metazoa</taxon>
        <taxon>Ecdysozoa</taxon>
        <taxon>Nematoda</taxon>
        <taxon>Chromadorea</taxon>
        <taxon>Rhabditida</taxon>
        <taxon>Rhabditina</taxon>
        <taxon>Rhabditomorpha</taxon>
        <taxon>Rhabditoidea</taxon>
        <taxon>Rhabditidae</taxon>
        <taxon>Peloderinae</taxon>
        <taxon>Caenorhabditis</taxon>
    </lineage>
</organism>
<accession>E3NS80</accession>
<feature type="compositionally biased region" description="Polar residues" evidence="1">
    <location>
        <begin position="124"/>
        <end position="147"/>
    </location>
</feature>
<feature type="compositionally biased region" description="Polar residues" evidence="1">
    <location>
        <begin position="904"/>
        <end position="918"/>
    </location>
</feature>
<feature type="compositionally biased region" description="Polar residues" evidence="1">
    <location>
        <begin position="794"/>
        <end position="806"/>
    </location>
</feature>
<feature type="compositionally biased region" description="Basic residues" evidence="1">
    <location>
        <begin position="682"/>
        <end position="694"/>
    </location>
</feature>
<protein>
    <recommendedName>
        <fullName evidence="4">SPK domain-containing protein</fullName>
    </recommendedName>
</protein>
<evidence type="ECO:0008006" key="4">
    <source>
        <dbReference type="Google" id="ProtNLM"/>
    </source>
</evidence>
<sequence length="1503" mass="161436">MNADSHCSYIAELINFIIDKSGENQRVSVSTLMNEFEKKHGSFNESRELVENRISQAVKSLLKRCPGMMRRTIWMTGYNTKTGKFEDSSSTRAPGEGTSGSQEIASRPGQAPPTQAESKLEAINTPNPVKSQQNGSCSNGVGPSTSAAVPAVPQFSGAPKFGLRLPRRPVEENTDARTTAGSSETVVAEHQRFPAARKGTPDVMISPIRKNRTAPAPSSMSSPSPTHNRQNGNSLNRGLPDVSAVSQSSGSWEIRSGLPVEAVSTAKKSAGSSAPASRTEQQFPATVNGSPPVTTFLNPTGRNETAPGAAEPAVNKKRGLNLEASSPQTEKKIRAWRPSGYQLSPAVGTPNLAGRNRTLPVRSQPNGCPQNGGGASGISSKSSEPTTSSSSHASTSKSNGVNEAPRSVEPVVYNFGNYQQQWDGKEKQKPPVSLQKTMKSSPILSNDESRDVSEASPLTIDSEHQNGGGASGTSSKSSETTTSSSSHASTSKSNGVNEARRSGKPLVYNFGNYQPQFDNTEINPEPEPEQDLPRLSPSQNDNIETNSADSSDSPMNQADDARGSEAQTIPSSSRKRQNEDTSPPFVVPKLPIKVPNPLKRPAEEESGDRNSSLSSRGAGKRKVIKPREFTPYEDRKGKYETGERSMEGMLDKLREPSVPISRGSSPDSQAPVVPVSGLPTAKRGRGRPPGRKNQRQVLRIIRIAESFFIIFRPPTAPIPPAPQEEQREPSVDSTQPSSSVTPATAVDVIAVTDLAVGKVRSKSSKIAPAPPVEVEDQKNEDPSPTLAVLKLREPSTSTSYVLSPDSQFPVGPATPMCPAPQEEPREPSEDICMPYSRTVTLATADNLFPHNRTMYEDLSRVVVAATDRALGKTPADKRRGRQPKIAQVDVSPRNPVLADDPLNRPSTSTAESIVSHQGANPILLNEESGPSPLLIDSDDIAPTLNTGHSSNPEPAPEPELPRMPPSQNDNNSAGSSDSPDEQEQPAGDEQGSETQSIREPSSPPTFAVPTLSPNRSNPLKLPAEEDSKDTNSPKLTEPSASTSHGLEPVHGPPTRKSPASSEDISMPLCSSVAPATARNRALEKARAAKVAKKVGKIGDKSGGRKPKVNPAPPVEAAQGNSTLVEDPLNRPSTSTAESIVSHQGAKKPSPILEESRPSPLLIDSDDIAPALNPAHSSNPEPVLEPELPRTSSPSVETSPAGSSGSIPEQEESADNVTGSEAQTIPSSSRKRQNADSLPAFVVPKLPIKVPNPLKRPAEDSSRKLKNEDPSPTLAVPKLPKLSTSTSHGLSPDSQLPVGPAASLSPAPQEGPRERTSAPKDVSEDLVTFLRRMTQIVIQPIAVEVLAGLYWVQTPNVEVEGIQRELVFDFKKLYLCLNFSIEKILNSMFNLDIDASTKALILYMTQAPVPKRLFAQICKEEAITLQFDHERKIFQCQTKSIALTRNVNVELEEWDPTEMEEMMTFMLTEAQANGQLTLNDICKMYQQSVMNERKKRAAEDVRIK</sequence>
<feature type="region of interest" description="Disordered" evidence="1">
    <location>
        <begin position="871"/>
        <end position="1320"/>
    </location>
</feature>
<name>E3NS80_CAERE</name>
<feature type="compositionally biased region" description="Polar residues" evidence="1">
    <location>
        <begin position="278"/>
        <end position="303"/>
    </location>
</feature>
<feature type="compositionally biased region" description="Polar residues" evidence="1">
    <location>
        <begin position="1032"/>
        <end position="1044"/>
    </location>
</feature>
<feature type="compositionally biased region" description="Basic and acidic residues" evidence="1">
    <location>
        <begin position="1255"/>
        <end position="1268"/>
    </location>
</feature>
<evidence type="ECO:0000256" key="1">
    <source>
        <dbReference type="SAM" id="MobiDB-lite"/>
    </source>
</evidence>
<feature type="compositionally biased region" description="Basic and acidic residues" evidence="1">
    <location>
        <begin position="1022"/>
        <end position="1031"/>
    </location>
</feature>
<feature type="region of interest" description="Disordered" evidence="1">
    <location>
        <begin position="760"/>
        <end position="827"/>
    </location>
</feature>
<feature type="compositionally biased region" description="Polar residues" evidence="1">
    <location>
        <begin position="536"/>
        <end position="556"/>
    </location>
</feature>
<evidence type="ECO:0000313" key="2">
    <source>
        <dbReference type="EMBL" id="EFO89479.1"/>
    </source>
</evidence>
<feature type="compositionally biased region" description="Low complexity" evidence="1">
    <location>
        <begin position="214"/>
        <end position="225"/>
    </location>
</feature>
<feature type="region of interest" description="Disordered" evidence="1">
    <location>
        <begin position="269"/>
        <end position="696"/>
    </location>
</feature>